<dbReference type="GO" id="GO:0006612">
    <property type="term" value="P:protein targeting to membrane"/>
    <property type="evidence" value="ECO:0007669"/>
    <property type="project" value="TreeGrafter"/>
</dbReference>
<dbReference type="STRING" id="568069.A0A1J1HVK4"/>
<evidence type="ECO:0000256" key="6">
    <source>
        <dbReference type="ARBA" id="ARBA00023136"/>
    </source>
</evidence>
<dbReference type="InterPro" id="IPR051371">
    <property type="entry name" value="Ras_palmitoyltransferase"/>
</dbReference>
<name>A0A1J1HVK4_9DIPT</name>
<evidence type="ECO:0000256" key="2">
    <source>
        <dbReference type="ARBA" id="ARBA00007732"/>
    </source>
</evidence>
<dbReference type="GO" id="GO:0005789">
    <property type="term" value="C:endoplasmic reticulum membrane"/>
    <property type="evidence" value="ECO:0007669"/>
    <property type="project" value="UniProtKB-SubCell"/>
</dbReference>
<sequence>MTQTPLQPNYMKVFIQRDYTEGTSVQFQTRFPTELESRIDRVSFERTIKKVNEYFIEAEKGNCSTFCEGFCACFSAYLIYLFTETHYEKCLRKVSAYIAMQNELVYNPAGLNITDPVLRGLRVIEISIDRPLNRT</sequence>
<dbReference type="GO" id="GO:0002178">
    <property type="term" value="C:palmitoyltransferase complex"/>
    <property type="evidence" value="ECO:0007669"/>
    <property type="project" value="TreeGrafter"/>
</dbReference>
<accession>A0A1J1HVK4</accession>
<dbReference type="EMBL" id="CVRI01000023">
    <property type="protein sequence ID" value="CRK92096.1"/>
    <property type="molecule type" value="Genomic_DNA"/>
</dbReference>
<proteinExistence type="inferred from homology"/>
<keyword evidence="9" id="KW-1185">Reference proteome</keyword>
<dbReference type="Pfam" id="PF10256">
    <property type="entry name" value="Erf4"/>
    <property type="match status" value="1"/>
</dbReference>
<comment type="subunit">
    <text evidence="3">Interacts with ERF2.</text>
</comment>
<dbReference type="InterPro" id="IPR019383">
    <property type="entry name" value="Golgin_A_7/ERF4"/>
</dbReference>
<dbReference type="AlphaFoldDB" id="A0A1J1HVK4"/>
<dbReference type="Proteomes" id="UP000183832">
    <property type="component" value="Unassembled WGS sequence"/>
</dbReference>
<dbReference type="PANTHER" id="PTHR13254:SF0">
    <property type="entry name" value="GOLGIN SUBFAMILY A MEMBER 7_ERF4 DOMAIN-CONTAINING PROTEIN"/>
    <property type="match status" value="1"/>
</dbReference>
<evidence type="ECO:0000256" key="1">
    <source>
        <dbReference type="ARBA" id="ARBA00004406"/>
    </source>
</evidence>
<evidence type="ECO:0000256" key="3">
    <source>
        <dbReference type="ARBA" id="ARBA00011396"/>
    </source>
</evidence>
<evidence type="ECO:0000256" key="4">
    <source>
        <dbReference type="ARBA" id="ARBA00018463"/>
    </source>
</evidence>
<dbReference type="PANTHER" id="PTHR13254">
    <property type="entry name" value="GOLGI AUTOANTIGEN, GOLGIN SUBFAMILY A, 7"/>
    <property type="match status" value="1"/>
</dbReference>
<dbReference type="OrthoDB" id="2190159at2759"/>
<evidence type="ECO:0000256" key="5">
    <source>
        <dbReference type="ARBA" id="ARBA00022824"/>
    </source>
</evidence>
<evidence type="ECO:0000259" key="7">
    <source>
        <dbReference type="Pfam" id="PF10256"/>
    </source>
</evidence>
<keyword evidence="6" id="KW-0472">Membrane</keyword>
<feature type="domain" description="Golgin subfamily A member 7/ERF4" evidence="7">
    <location>
        <begin position="13"/>
        <end position="125"/>
    </location>
</feature>
<comment type="similarity">
    <text evidence="2">Belongs to the ERF4 family.</text>
</comment>
<reference evidence="8 9" key="1">
    <citation type="submission" date="2015-04" db="EMBL/GenBank/DDBJ databases">
        <authorList>
            <person name="Syromyatnikov M.Y."/>
            <person name="Popov V.N."/>
        </authorList>
    </citation>
    <scope>NUCLEOTIDE SEQUENCE [LARGE SCALE GENOMIC DNA]</scope>
</reference>
<organism evidence="8 9">
    <name type="scientific">Clunio marinus</name>
    <dbReference type="NCBI Taxonomy" id="568069"/>
    <lineage>
        <taxon>Eukaryota</taxon>
        <taxon>Metazoa</taxon>
        <taxon>Ecdysozoa</taxon>
        <taxon>Arthropoda</taxon>
        <taxon>Hexapoda</taxon>
        <taxon>Insecta</taxon>
        <taxon>Pterygota</taxon>
        <taxon>Neoptera</taxon>
        <taxon>Endopterygota</taxon>
        <taxon>Diptera</taxon>
        <taxon>Nematocera</taxon>
        <taxon>Chironomoidea</taxon>
        <taxon>Chironomidae</taxon>
        <taxon>Clunio</taxon>
    </lineage>
</organism>
<evidence type="ECO:0000313" key="8">
    <source>
        <dbReference type="EMBL" id="CRK92096.1"/>
    </source>
</evidence>
<protein>
    <recommendedName>
        <fullName evidence="4">Ras modification protein ERF4</fullName>
    </recommendedName>
</protein>
<keyword evidence="5" id="KW-0256">Endoplasmic reticulum</keyword>
<comment type="subcellular location">
    <subcellularLocation>
        <location evidence="1">Endoplasmic reticulum membrane</location>
        <topology evidence="1">Peripheral membrane protein</topology>
    </subcellularLocation>
</comment>
<gene>
    <name evidence="8" type="ORF">CLUMA_CG005673</name>
</gene>
<evidence type="ECO:0000313" key="9">
    <source>
        <dbReference type="Proteomes" id="UP000183832"/>
    </source>
</evidence>